<organism evidence="2">
    <name type="scientific">Anguilla anguilla</name>
    <name type="common">European freshwater eel</name>
    <name type="synonym">Muraena anguilla</name>
    <dbReference type="NCBI Taxonomy" id="7936"/>
    <lineage>
        <taxon>Eukaryota</taxon>
        <taxon>Metazoa</taxon>
        <taxon>Chordata</taxon>
        <taxon>Craniata</taxon>
        <taxon>Vertebrata</taxon>
        <taxon>Euteleostomi</taxon>
        <taxon>Actinopterygii</taxon>
        <taxon>Neopterygii</taxon>
        <taxon>Teleostei</taxon>
        <taxon>Anguilliformes</taxon>
        <taxon>Anguillidae</taxon>
        <taxon>Anguilla</taxon>
    </lineage>
</organism>
<protein>
    <submittedName>
        <fullName evidence="2">Uncharacterized protein</fullName>
    </submittedName>
</protein>
<sequence length="24" mass="2820">MFVPIKKGEYNDQTGQIIQRENPN</sequence>
<feature type="region of interest" description="Disordered" evidence="1">
    <location>
        <begin position="1"/>
        <end position="24"/>
    </location>
</feature>
<accession>A0A0E9SZA4</accession>
<name>A0A0E9SZA4_ANGAN</name>
<dbReference type="EMBL" id="GBXM01062592">
    <property type="protein sequence ID" value="JAH45985.1"/>
    <property type="molecule type" value="Transcribed_RNA"/>
</dbReference>
<proteinExistence type="predicted"/>
<evidence type="ECO:0000256" key="1">
    <source>
        <dbReference type="SAM" id="MobiDB-lite"/>
    </source>
</evidence>
<reference evidence="2" key="1">
    <citation type="submission" date="2014-11" db="EMBL/GenBank/DDBJ databases">
        <authorList>
            <person name="Amaro Gonzalez C."/>
        </authorList>
    </citation>
    <scope>NUCLEOTIDE SEQUENCE</scope>
</reference>
<evidence type="ECO:0000313" key="2">
    <source>
        <dbReference type="EMBL" id="JAH45985.1"/>
    </source>
</evidence>
<reference evidence="2" key="2">
    <citation type="journal article" date="2015" name="Fish Shellfish Immunol.">
        <title>Early steps in the European eel (Anguilla anguilla)-Vibrio vulnificus interaction in the gills: Role of the RtxA13 toxin.</title>
        <authorList>
            <person name="Callol A."/>
            <person name="Pajuelo D."/>
            <person name="Ebbesson L."/>
            <person name="Teles M."/>
            <person name="MacKenzie S."/>
            <person name="Amaro C."/>
        </authorList>
    </citation>
    <scope>NUCLEOTIDE SEQUENCE</scope>
</reference>
<feature type="compositionally biased region" description="Basic and acidic residues" evidence="1">
    <location>
        <begin position="1"/>
        <end position="10"/>
    </location>
</feature>
<feature type="compositionally biased region" description="Polar residues" evidence="1">
    <location>
        <begin position="11"/>
        <end position="24"/>
    </location>
</feature>
<dbReference type="AlphaFoldDB" id="A0A0E9SZA4"/>